<organism evidence="1 2">
    <name type="scientific">Solemya velum gill symbiont</name>
    <dbReference type="NCBI Taxonomy" id="2340"/>
    <lineage>
        <taxon>Bacteria</taxon>
        <taxon>Pseudomonadati</taxon>
        <taxon>Pseudomonadota</taxon>
        <taxon>Gammaproteobacteria</taxon>
        <taxon>sulfur-oxidizing symbionts</taxon>
    </lineage>
</organism>
<sequence>MTLDIVTFAWMTDESGVPKNERHSWWENQRDLMRLYAINLANGIDRTLNRHHRKILFTNRRDWFDDLGHRFHIIDMEPVYKRITNKFIAYDPAYDISEKMVLTDLDMAFVQNWDELVDYDGNLIMNHTGGARRGLRWYPGGGFIMTNNRTGLFDKITAPLYENPEAVYKRCNYRERHWFAKQIGRKNIDYWQKTYPGSIGSYKKDIVKRKGSFEDFKIIWFHGDPRPDTVPEVAKYWK</sequence>
<name>A0A0B0HD75_SOVGS</name>
<dbReference type="RefSeq" id="WP_043117595.1">
    <property type="nucleotide sequence ID" value="NZ_JRAA01000002.1"/>
</dbReference>
<dbReference type="Proteomes" id="UP000030856">
    <property type="component" value="Unassembled WGS sequence"/>
</dbReference>
<dbReference type="InterPro" id="IPR029044">
    <property type="entry name" value="Nucleotide-diphossugar_trans"/>
</dbReference>
<dbReference type="SUPFAM" id="SSF53448">
    <property type="entry name" value="Nucleotide-diphospho-sugar transferases"/>
    <property type="match status" value="1"/>
</dbReference>
<keyword evidence="2" id="KW-1185">Reference proteome</keyword>
<protein>
    <recommendedName>
        <fullName evidence="3">Glycosyltransferase</fullName>
    </recommendedName>
</protein>
<comment type="caution">
    <text evidence="1">The sequence shown here is derived from an EMBL/GenBank/DDBJ whole genome shotgun (WGS) entry which is preliminary data.</text>
</comment>
<proteinExistence type="predicted"/>
<dbReference type="OrthoDB" id="564871at2"/>
<accession>A0A0B0HD75</accession>
<dbReference type="EMBL" id="JRAA01000002">
    <property type="protein sequence ID" value="KHF25366.1"/>
    <property type="molecule type" value="Genomic_DNA"/>
</dbReference>
<gene>
    <name evidence="1" type="ORF">JV46_10930</name>
</gene>
<evidence type="ECO:0008006" key="3">
    <source>
        <dbReference type="Google" id="ProtNLM"/>
    </source>
</evidence>
<evidence type="ECO:0000313" key="1">
    <source>
        <dbReference type="EMBL" id="KHF25366.1"/>
    </source>
</evidence>
<evidence type="ECO:0000313" key="2">
    <source>
        <dbReference type="Proteomes" id="UP000030856"/>
    </source>
</evidence>
<reference evidence="1 2" key="1">
    <citation type="journal article" date="2014" name="BMC Genomics">
        <title>The genome of the intracellular bacterium of the coastal bivalve, Solemya velum: a blueprint for thriving in and out of symbiosis.</title>
        <authorList>
            <person name="Dmytrenko O."/>
            <person name="Russell S.L."/>
            <person name="Loo W.T."/>
            <person name="Fontanez K.M."/>
            <person name="Liao L."/>
            <person name="Roeselers G."/>
            <person name="Sharma R."/>
            <person name="Stewart F.J."/>
            <person name="Newton I.L."/>
            <person name="Woyke T."/>
            <person name="Wu D."/>
            <person name="Lang J.M."/>
            <person name="Eisen J.A."/>
            <person name="Cavanaugh C.M."/>
        </authorList>
    </citation>
    <scope>NUCLEOTIDE SEQUENCE [LARGE SCALE GENOMIC DNA]</scope>
    <source>
        <strain evidence="1 2">WH</strain>
    </source>
</reference>
<dbReference type="AlphaFoldDB" id="A0A0B0HD75"/>